<dbReference type="RefSeq" id="XP_031025988.1">
    <property type="nucleotide sequence ID" value="XM_031167965.1"/>
</dbReference>
<comment type="caution">
    <text evidence="13">The sequence shown here is derived from an EMBL/GenBank/DDBJ whole genome shotgun (WGS) entry which is preliminary data.</text>
</comment>
<keyword evidence="11" id="KW-0472">Membrane</keyword>
<dbReference type="SFLD" id="SFLDS00029">
    <property type="entry name" value="Radical_SAM"/>
    <property type="match status" value="1"/>
</dbReference>
<dbReference type="InterPro" id="IPR040072">
    <property type="entry name" value="Methyltransferase_A"/>
</dbReference>
<evidence type="ECO:0000256" key="11">
    <source>
        <dbReference type="SAM" id="Phobius"/>
    </source>
</evidence>
<dbReference type="GO" id="GO:0051539">
    <property type="term" value="F:4 iron, 4 sulfur cluster binding"/>
    <property type="evidence" value="ECO:0007669"/>
    <property type="project" value="UniProtKB-KW"/>
</dbReference>
<keyword evidence="11" id="KW-0812">Transmembrane</keyword>
<keyword evidence="7" id="KW-0949">S-adenosyl-L-methionine</keyword>
<comment type="cofactor">
    <cofactor evidence="1">
        <name>[4Fe-4S] cluster</name>
        <dbReference type="ChEBI" id="CHEBI:49883"/>
    </cofactor>
</comment>
<dbReference type="InterPro" id="IPR007197">
    <property type="entry name" value="rSAM"/>
</dbReference>
<dbReference type="Gene3D" id="3.20.20.70">
    <property type="entry name" value="Aldolase class I"/>
    <property type="match status" value="1"/>
</dbReference>
<gene>
    <name evidence="13" type="ORF">SmJEL517_g02037</name>
</gene>
<dbReference type="GO" id="GO:0070475">
    <property type="term" value="P:rRNA base methylation"/>
    <property type="evidence" value="ECO:0007669"/>
    <property type="project" value="TreeGrafter"/>
</dbReference>
<comment type="subcellular location">
    <subcellularLocation>
        <location evidence="2">Cytoplasm</location>
    </subcellularLocation>
</comment>
<dbReference type="Proteomes" id="UP000319731">
    <property type="component" value="Unassembled WGS sequence"/>
</dbReference>
<evidence type="ECO:0000256" key="6">
    <source>
        <dbReference type="ARBA" id="ARBA00022679"/>
    </source>
</evidence>
<dbReference type="SFLD" id="SFLDG01062">
    <property type="entry name" value="methyltransferase_(Class_A)"/>
    <property type="match status" value="1"/>
</dbReference>
<keyword evidence="5" id="KW-0489">Methyltransferase</keyword>
<dbReference type="GeneID" id="42003262"/>
<dbReference type="InterPro" id="IPR013785">
    <property type="entry name" value="Aldolase_TIM"/>
</dbReference>
<feature type="domain" description="Radical SAM core" evidence="12">
    <location>
        <begin position="158"/>
        <end position="396"/>
    </location>
</feature>
<keyword evidence="3" id="KW-0004">4Fe-4S</keyword>
<dbReference type="InterPro" id="IPR004383">
    <property type="entry name" value="rRNA_lsu_MTrfase_RlmN/Cfr"/>
</dbReference>
<keyword evidence="11" id="KW-1133">Transmembrane helix</keyword>
<dbReference type="PROSITE" id="PS51918">
    <property type="entry name" value="RADICAL_SAM"/>
    <property type="match status" value="1"/>
</dbReference>
<dbReference type="EMBL" id="QEAO01000008">
    <property type="protein sequence ID" value="TPX35515.1"/>
    <property type="molecule type" value="Genomic_DNA"/>
</dbReference>
<dbReference type="PANTHER" id="PTHR30544">
    <property type="entry name" value="23S RRNA METHYLTRANSFERASE"/>
    <property type="match status" value="1"/>
</dbReference>
<evidence type="ECO:0000256" key="1">
    <source>
        <dbReference type="ARBA" id="ARBA00001966"/>
    </source>
</evidence>
<evidence type="ECO:0000256" key="3">
    <source>
        <dbReference type="ARBA" id="ARBA00022485"/>
    </source>
</evidence>
<evidence type="ECO:0000256" key="2">
    <source>
        <dbReference type="ARBA" id="ARBA00004496"/>
    </source>
</evidence>
<dbReference type="SUPFAM" id="SSF102114">
    <property type="entry name" value="Radical SAM enzymes"/>
    <property type="match status" value="1"/>
</dbReference>
<sequence length="471" mass="52112">MKKRIRDADAPQSIFDEEAVLNAFTDHKIPHSNARRLWRLIIQQGCANYHELPDSDLSKAAKKVLDSRFSICTSQIVKRTDSSDGTTSKLLIRLQDGLHVESVIMRLYLPFSLVVDNIPNKLKQTFRYGASEMENFPEDERDKSRQAAIKESGREFRSNARATLCVSSQVGCAMGCTFCATGTMGLVSNLTAGEILEQLYLANKIEKIRNVVFMGMGEPLDNYDAVIASIKAMVDQGQFCLSPSKISISTVGILPKMKSLINDAPKVGLALSLHAPTQKLRMQIVPTAKAYNIDRILDAADAFVNHQNLSLPGNSRRRVVLVEYVLIANVNDSEPVANDLGRLLAGRNVLLNVLPYNETNVPHNYKRPSREVANQFVAITRSHGVWTILRQSLGNDAAAACGQLVVEQCATTDMEDFGSATKDTTKKPTLQKMRQDKVVKHKEFNSKIINTAAFVVVSAGLLLLLRRLTKA</sequence>
<evidence type="ECO:0000313" key="14">
    <source>
        <dbReference type="Proteomes" id="UP000319731"/>
    </source>
</evidence>
<evidence type="ECO:0000256" key="8">
    <source>
        <dbReference type="ARBA" id="ARBA00022723"/>
    </source>
</evidence>
<dbReference type="GO" id="GO:0046872">
    <property type="term" value="F:metal ion binding"/>
    <property type="evidence" value="ECO:0007669"/>
    <property type="project" value="UniProtKB-KW"/>
</dbReference>
<evidence type="ECO:0000256" key="9">
    <source>
        <dbReference type="ARBA" id="ARBA00023004"/>
    </source>
</evidence>
<dbReference type="PANTHER" id="PTHR30544:SF8">
    <property type="entry name" value="RADICAL SAM SUPERFAMILY PROTEIN"/>
    <property type="match status" value="1"/>
</dbReference>
<evidence type="ECO:0000256" key="7">
    <source>
        <dbReference type="ARBA" id="ARBA00022691"/>
    </source>
</evidence>
<keyword evidence="6" id="KW-0808">Transferase</keyword>
<organism evidence="13 14">
    <name type="scientific">Synchytrium microbalum</name>
    <dbReference type="NCBI Taxonomy" id="1806994"/>
    <lineage>
        <taxon>Eukaryota</taxon>
        <taxon>Fungi</taxon>
        <taxon>Fungi incertae sedis</taxon>
        <taxon>Chytridiomycota</taxon>
        <taxon>Chytridiomycota incertae sedis</taxon>
        <taxon>Chytridiomycetes</taxon>
        <taxon>Synchytriales</taxon>
        <taxon>Synchytriaceae</taxon>
        <taxon>Synchytrium</taxon>
    </lineage>
</organism>
<evidence type="ECO:0000256" key="10">
    <source>
        <dbReference type="ARBA" id="ARBA00023014"/>
    </source>
</evidence>
<accession>A0A507CD83</accession>
<keyword evidence="9" id="KW-0408">Iron</keyword>
<evidence type="ECO:0000259" key="12">
    <source>
        <dbReference type="PROSITE" id="PS51918"/>
    </source>
</evidence>
<keyword evidence="14" id="KW-1185">Reference proteome</keyword>
<proteinExistence type="predicted"/>
<dbReference type="CDD" id="cd01335">
    <property type="entry name" value="Radical_SAM"/>
    <property type="match status" value="1"/>
</dbReference>
<evidence type="ECO:0000313" key="13">
    <source>
        <dbReference type="EMBL" id="TPX35515.1"/>
    </source>
</evidence>
<protein>
    <recommendedName>
        <fullName evidence="12">Radical SAM core domain-containing protein</fullName>
    </recommendedName>
</protein>
<keyword evidence="8" id="KW-0479">Metal-binding</keyword>
<dbReference type="STRING" id="1806994.A0A507CD83"/>
<evidence type="ECO:0000256" key="5">
    <source>
        <dbReference type="ARBA" id="ARBA00022603"/>
    </source>
</evidence>
<dbReference type="InterPro" id="IPR058240">
    <property type="entry name" value="rSAM_sf"/>
</dbReference>
<dbReference type="SFLD" id="SFLDF00275">
    <property type="entry name" value="adenosine_C2_methyltransferase"/>
    <property type="match status" value="1"/>
</dbReference>
<dbReference type="OrthoDB" id="538249at2759"/>
<keyword evidence="4" id="KW-0963">Cytoplasm</keyword>
<dbReference type="GO" id="GO:0030488">
    <property type="term" value="P:tRNA methylation"/>
    <property type="evidence" value="ECO:0007669"/>
    <property type="project" value="TreeGrafter"/>
</dbReference>
<dbReference type="Pfam" id="PF04055">
    <property type="entry name" value="Radical_SAM"/>
    <property type="match status" value="1"/>
</dbReference>
<dbReference type="GO" id="GO:0005737">
    <property type="term" value="C:cytoplasm"/>
    <property type="evidence" value="ECO:0007669"/>
    <property type="project" value="UniProtKB-SubCell"/>
</dbReference>
<keyword evidence="10" id="KW-0411">Iron-sulfur</keyword>
<evidence type="ECO:0000256" key="4">
    <source>
        <dbReference type="ARBA" id="ARBA00022490"/>
    </source>
</evidence>
<reference evidence="13 14" key="1">
    <citation type="journal article" date="2019" name="Sci. Rep.">
        <title>Comparative genomics of chytrid fungi reveal insights into the obligate biotrophic and pathogenic lifestyle of Synchytrium endobioticum.</title>
        <authorList>
            <person name="van de Vossenberg B.T.L.H."/>
            <person name="Warris S."/>
            <person name="Nguyen H.D.T."/>
            <person name="van Gent-Pelzer M.P.E."/>
            <person name="Joly D.L."/>
            <person name="van de Geest H.C."/>
            <person name="Bonants P.J.M."/>
            <person name="Smith D.S."/>
            <person name="Levesque C.A."/>
            <person name="van der Lee T.A.J."/>
        </authorList>
    </citation>
    <scope>NUCLEOTIDE SEQUENCE [LARGE SCALE GENOMIC DNA]</scope>
    <source>
        <strain evidence="13 14">JEL517</strain>
    </source>
</reference>
<feature type="transmembrane region" description="Helical" evidence="11">
    <location>
        <begin position="448"/>
        <end position="465"/>
    </location>
</feature>
<dbReference type="GO" id="GO:0008173">
    <property type="term" value="F:RNA methyltransferase activity"/>
    <property type="evidence" value="ECO:0007669"/>
    <property type="project" value="InterPro"/>
</dbReference>
<name>A0A507CD83_9FUNG</name>
<dbReference type="AlphaFoldDB" id="A0A507CD83"/>